<gene>
    <name evidence="1" type="ORF">V9T40_006274</name>
</gene>
<evidence type="ECO:0000313" key="1">
    <source>
        <dbReference type="EMBL" id="KAK7598039.1"/>
    </source>
</evidence>
<name>A0AAN9Y5E4_9HEMI</name>
<dbReference type="AlphaFoldDB" id="A0AAN9Y5E4"/>
<proteinExistence type="predicted"/>
<keyword evidence="2" id="KW-1185">Reference proteome</keyword>
<protein>
    <submittedName>
        <fullName evidence="1">Uncharacterized protein</fullName>
    </submittedName>
</protein>
<comment type="caution">
    <text evidence="1">The sequence shown here is derived from an EMBL/GenBank/DDBJ whole genome shotgun (WGS) entry which is preliminary data.</text>
</comment>
<evidence type="ECO:0000313" key="2">
    <source>
        <dbReference type="Proteomes" id="UP001367676"/>
    </source>
</evidence>
<dbReference type="Proteomes" id="UP001367676">
    <property type="component" value="Unassembled WGS sequence"/>
</dbReference>
<sequence length="94" mass="10201">MTVLPLHVGDGALVVPPTQRWCHLSATPDDFSVRMLQPLIAEIEALSVPPTKRLCHLAAAPDVRTFLVSEIFVQGSTEMTVLYSSIPELSSLTS</sequence>
<organism evidence="1 2">
    <name type="scientific">Parthenolecanium corni</name>
    <dbReference type="NCBI Taxonomy" id="536013"/>
    <lineage>
        <taxon>Eukaryota</taxon>
        <taxon>Metazoa</taxon>
        <taxon>Ecdysozoa</taxon>
        <taxon>Arthropoda</taxon>
        <taxon>Hexapoda</taxon>
        <taxon>Insecta</taxon>
        <taxon>Pterygota</taxon>
        <taxon>Neoptera</taxon>
        <taxon>Paraneoptera</taxon>
        <taxon>Hemiptera</taxon>
        <taxon>Sternorrhyncha</taxon>
        <taxon>Coccoidea</taxon>
        <taxon>Coccidae</taxon>
        <taxon>Parthenolecanium</taxon>
    </lineage>
</organism>
<dbReference type="EMBL" id="JBBCAQ010000014">
    <property type="protein sequence ID" value="KAK7598039.1"/>
    <property type="molecule type" value="Genomic_DNA"/>
</dbReference>
<accession>A0AAN9Y5E4</accession>
<reference evidence="1 2" key="1">
    <citation type="submission" date="2024-03" db="EMBL/GenBank/DDBJ databases">
        <title>Adaptation during the transition from Ophiocordyceps entomopathogen to insect associate is accompanied by gene loss and intensified selection.</title>
        <authorList>
            <person name="Ward C.M."/>
            <person name="Onetto C.A."/>
            <person name="Borneman A.R."/>
        </authorList>
    </citation>
    <scope>NUCLEOTIDE SEQUENCE [LARGE SCALE GENOMIC DNA]</scope>
    <source>
        <strain evidence="1">AWRI1</strain>
        <tissue evidence="1">Single Adult Female</tissue>
    </source>
</reference>